<reference evidence="3" key="1">
    <citation type="submission" date="2024-03" db="EMBL/GenBank/DDBJ databases">
        <title>WGS assembly of Saponaria officinalis var. Norfolk2.</title>
        <authorList>
            <person name="Jenkins J."/>
            <person name="Shu S."/>
            <person name="Grimwood J."/>
            <person name="Barry K."/>
            <person name="Goodstein D."/>
            <person name="Schmutz J."/>
            <person name="Leebens-Mack J."/>
            <person name="Osbourn A."/>
        </authorList>
    </citation>
    <scope>NUCLEOTIDE SEQUENCE [LARGE SCALE GENOMIC DNA]</scope>
    <source>
        <strain evidence="3">JIC</strain>
    </source>
</reference>
<accession>A0AAW1JRK5</accession>
<keyword evidence="4" id="KW-1185">Reference proteome</keyword>
<organism evidence="3 4">
    <name type="scientific">Saponaria officinalis</name>
    <name type="common">Common soapwort</name>
    <name type="synonym">Lychnis saponaria</name>
    <dbReference type="NCBI Taxonomy" id="3572"/>
    <lineage>
        <taxon>Eukaryota</taxon>
        <taxon>Viridiplantae</taxon>
        <taxon>Streptophyta</taxon>
        <taxon>Embryophyta</taxon>
        <taxon>Tracheophyta</taxon>
        <taxon>Spermatophyta</taxon>
        <taxon>Magnoliopsida</taxon>
        <taxon>eudicotyledons</taxon>
        <taxon>Gunneridae</taxon>
        <taxon>Pentapetalae</taxon>
        <taxon>Caryophyllales</taxon>
        <taxon>Caryophyllaceae</taxon>
        <taxon>Caryophylleae</taxon>
        <taxon>Saponaria</taxon>
    </lineage>
</organism>
<evidence type="ECO:0000256" key="1">
    <source>
        <dbReference type="SAM" id="MobiDB-lite"/>
    </source>
</evidence>
<keyword evidence="2" id="KW-0472">Membrane</keyword>
<dbReference type="Proteomes" id="UP001443914">
    <property type="component" value="Unassembled WGS sequence"/>
</dbReference>
<evidence type="ECO:0000313" key="4">
    <source>
        <dbReference type="Proteomes" id="UP001443914"/>
    </source>
</evidence>
<feature type="compositionally biased region" description="Low complexity" evidence="1">
    <location>
        <begin position="103"/>
        <end position="127"/>
    </location>
</feature>
<dbReference type="AlphaFoldDB" id="A0AAW1JRK5"/>
<feature type="transmembrane region" description="Helical" evidence="2">
    <location>
        <begin position="209"/>
        <end position="226"/>
    </location>
</feature>
<name>A0AAW1JRK5_SAPOF</name>
<evidence type="ECO:0000256" key="2">
    <source>
        <dbReference type="SAM" id="Phobius"/>
    </source>
</evidence>
<feature type="region of interest" description="Disordered" evidence="1">
    <location>
        <begin position="82"/>
        <end position="138"/>
    </location>
</feature>
<gene>
    <name evidence="3" type="ORF">RND81_07G162600</name>
</gene>
<comment type="caution">
    <text evidence="3">The sequence shown here is derived from an EMBL/GenBank/DDBJ whole genome shotgun (WGS) entry which is preliminary data.</text>
</comment>
<protein>
    <submittedName>
        <fullName evidence="3">Uncharacterized protein</fullName>
    </submittedName>
</protein>
<keyword evidence="2" id="KW-1133">Transmembrane helix</keyword>
<sequence length="268" mass="30032">MLSVAFLQTQYLLHFTPTKLYNNVFDSRTSPKIISTMSQLNKSQNVKTSERVLFKGMINECLFSSTQSYFTLDVVKCHAFDSSTTEDDSNNADEVEEEDLRSEAGNFGNADGNGNDNGNGNHNGNDNDNNEREEDPEFNDERLTGLEWWWWWKWQQTCQTSQTRDNEFDLWPVNRAVQVVANGVKETLEPAVRAIVLGPIKKHVTMQGLLLLLVFGAFFVSCVQMFAGLAMVSTGVALAGLAGIVFAILWQTLSSKDQSDDHDDNGEL</sequence>
<feature type="compositionally biased region" description="Acidic residues" evidence="1">
    <location>
        <begin position="84"/>
        <end position="100"/>
    </location>
</feature>
<feature type="transmembrane region" description="Helical" evidence="2">
    <location>
        <begin position="232"/>
        <end position="250"/>
    </location>
</feature>
<evidence type="ECO:0000313" key="3">
    <source>
        <dbReference type="EMBL" id="KAK9706942.1"/>
    </source>
</evidence>
<proteinExistence type="predicted"/>
<dbReference type="EMBL" id="JBDFQZ010000007">
    <property type="protein sequence ID" value="KAK9706942.1"/>
    <property type="molecule type" value="Genomic_DNA"/>
</dbReference>
<keyword evidence="2" id="KW-0812">Transmembrane</keyword>